<dbReference type="EMBL" id="WKRA01000006">
    <property type="protein sequence ID" value="MSD15560.1"/>
    <property type="molecule type" value="Genomic_DNA"/>
</dbReference>
<proteinExistence type="predicted"/>
<comment type="caution">
    <text evidence="2">The sequence shown here is derived from an EMBL/GenBank/DDBJ whole genome shotgun (WGS) entry which is preliminary data.</text>
</comment>
<dbReference type="Pfam" id="PF14584">
    <property type="entry name" value="DUF4446"/>
    <property type="match status" value="1"/>
</dbReference>
<sequence>MQVEYLKLHIEDLTGISLDVITVGLAALVLILIIIMIVNGVKMKKLKKKYEAFMAGKNAASLEDTLIKRLNQVEDLIASDEHTQEKVQMVLDHLDNTYQKVGLVKYDAFNEMGGKLSFSLALLNRKNNGFIINAMHSREGCYTYIKEIIDGNSVIMLAEEEKEALEMALADTYEQGK</sequence>
<evidence type="ECO:0000313" key="3">
    <source>
        <dbReference type="Proteomes" id="UP000431304"/>
    </source>
</evidence>
<evidence type="ECO:0000256" key="1">
    <source>
        <dbReference type="SAM" id="Phobius"/>
    </source>
</evidence>
<gene>
    <name evidence="2" type="ORF">GKE72_05645</name>
</gene>
<dbReference type="AlphaFoldDB" id="A0A844E1K9"/>
<keyword evidence="1" id="KW-1133">Transmembrane helix</keyword>
<reference evidence="2 3" key="1">
    <citation type="journal article" date="2019" name="Nat. Med.">
        <title>A library of human gut bacterial isolates paired with longitudinal multiomics data enables mechanistic microbiome research.</title>
        <authorList>
            <person name="Poyet M."/>
            <person name="Groussin M."/>
            <person name="Gibbons S.M."/>
            <person name="Avila-Pacheco J."/>
            <person name="Jiang X."/>
            <person name="Kearney S.M."/>
            <person name="Perrotta A.R."/>
            <person name="Berdy B."/>
            <person name="Zhao S."/>
            <person name="Lieberman T.D."/>
            <person name="Swanson P.K."/>
            <person name="Smith M."/>
            <person name="Roesemann S."/>
            <person name="Alexander J.E."/>
            <person name="Rich S.A."/>
            <person name="Livny J."/>
            <person name="Vlamakis H."/>
            <person name="Clish C."/>
            <person name="Bullock K."/>
            <person name="Deik A."/>
            <person name="Scott J."/>
            <person name="Pierce K.A."/>
            <person name="Xavier R.J."/>
            <person name="Alm E.J."/>
        </authorList>
    </citation>
    <scope>NUCLEOTIDE SEQUENCE [LARGE SCALE GENOMIC DNA]</scope>
    <source>
        <strain evidence="2 3">BIOML-A3</strain>
    </source>
</reference>
<protein>
    <submittedName>
        <fullName evidence="2">DUF4446 family protein</fullName>
    </submittedName>
</protein>
<keyword evidence="1" id="KW-0472">Membrane</keyword>
<name>A0A844E1K9_EUBRA</name>
<accession>A0A844E1K9</accession>
<dbReference type="Proteomes" id="UP000431304">
    <property type="component" value="Unassembled WGS sequence"/>
</dbReference>
<keyword evidence="1" id="KW-0812">Transmembrane</keyword>
<feature type="transmembrane region" description="Helical" evidence="1">
    <location>
        <begin position="20"/>
        <end position="41"/>
    </location>
</feature>
<organism evidence="2 3">
    <name type="scientific">Eubacterium ramulus</name>
    <dbReference type="NCBI Taxonomy" id="39490"/>
    <lineage>
        <taxon>Bacteria</taxon>
        <taxon>Bacillati</taxon>
        <taxon>Bacillota</taxon>
        <taxon>Clostridia</taxon>
        <taxon>Eubacteriales</taxon>
        <taxon>Eubacteriaceae</taxon>
        <taxon>Eubacterium</taxon>
    </lineage>
</organism>
<evidence type="ECO:0000313" key="2">
    <source>
        <dbReference type="EMBL" id="MSD15560.1"/>
    </source>
</evidence>
<dbReference type="InterPro" id="IPR027981">
    <property type="entry name" value="DUF4446"/>
</dbReference>
<dbReference type="RefSeq" id="WP_154314419.1">
    <property type="nucleotide sequence ID" value="NZ_CBCTYR010000029.1"/>
</dbReference>